<dbReference type="RefSeq" id="WP_115309576.1">
    <property type="nucleotide sequence ID" value="NZ_UHIO01000001.1"/>
</dbReference>
<feature type="transmembrane region" description="Helical" evidence="1">
    <location>
        <begin position="607"/>
        <end position="627"/>
    </location>
</feature>
<evidence type="ECO:0000313" key="3">
    <source>
        <dbReference type="Proteomes" id="UP000255367"/>
    </source>
</evidence>
<feature type="transmembrane region" description="Helical" evidence="1">
    <location>
        <begin position="388"/>
        <end position="406"/>
    </location>
</feature>
<feature type="transmembrane region" description="Helical" evidence="1">
    <location>
        <begin position="360"/>
        <end position="381"/>
    </location>
</feature>
<dbReference type="InterPro" id="IPR014743">
    <property type="entry name" value="Cl-channel_core"/>
</dbReference>
<feature type="transmembrane region" description="Helical" evidence="1">
    <location>
        <begin position="648"/>
        <end position="672"/>
    </location>
</feature>
<proteinExistence type="predicted"/>
<gene>
    <name evidence="2" type="ORF">NCTC12020_00316</name>
</gene>
<dbReference type="AlphaFoldDB" id="A0A380NHK5"/>
<accession>A0A380NHK5</accession>
<organism evidence="2 3">
    <name type="scientific">Veillonella criceti</name>
    <dbReference type="NCBI Taxonomy" id="103891"/>
    <lineage>
        <taxon>Bacteria</taxon>
        <taxon>Bacillati</taxon>
        <taxon>Bacillota</taxon>
        <taxon>Negativicutes</taxon>
        <taxon>Veillonellales</taxon>
        <taxon>Veillonellaceae</taxon>
        <taxon>Veillonella</taxon>
    </lineage>
</organism>
<feature type="transmembrane region" description="Helical" evidence="1">
    <location>
        <begin position="537"/>
        <end position="554"/>
    </location>
</feature>
<sequence length="680" mass="75811">MKEAIKKKRKHSLILIAIILIGLLAGLFLVQQRHQIESAQNQVENIVDYDAALRAASFEKRSTADALQALKDAGVTAMAIYDRTITKARDAGEIIVYQGLEANALQFYGTQPAPGYTYLVAAHGKEAYFKEIQDDLVQRLGKEKVGILYSNRGPVIALGQPYEALMDMKLSISRLQAQEVSNLGFNVIVRPTNFKQVTRDNIDHVFSRIDGIPNVTGIVFVGKEALGYPDFIGVTNEYLHNLRIPVVGIEAVNQLQYENQVGFNNDLAVADEYSIGRLYTISKDELKKLSPEEVSQRFYISDIERNIRFNLLPIYEEGSDNKTALATSITYMNSFKEKMMDRGFTFGRASIYPAYTPSPIAVVLTLAGSVALFTFMLNLFYPMRKHRQLVVNFTLLLITVVLYAVTGGTLITQIWALSAAICAPVVAIILIMDCWVRRSTGPVIGPWRATLEATIYLVGAALIAAIGGILIAAMLGNTRFFMEFALFRGVKLVFVAPIILTAIAYLQRFPLWQGRTVDSWPECRSFMRSFFTLDVKLYMIIAFAFIGMAGWIFVGRSGHTAGVPVPGFEIALRRFLENTLYARPREKEFLIGHPALMLASFAVLRRWPMIFHFLCTIAGVIGIGSLVETFCHLRTPVLMSIARGYDGLLIGIIAGVIAILVFRFLAYIITWARRGEVSND</sequence>
<keyword evidence="3" id="KW-1185">Reference proteome</keyword>
<dbReference type="EMBL" id="UHIO01000001">
    <property type="protein sequence ID" value="SUP40519.1"/>
    <property type="molecule type" value="Genomic_DNA"/>
</dbReference>
<dbReference type="Proteomes" id="UP000255367">
    <property type="component" value="Unassembled WGS sequence"/>
</dbReference>
<feature type="transmembrane region" description="Helical" evidence="1">
    <location>
        <begin position="453"/>
        <end position="473"/>
    </location>
</feature>
<feature type="transmembrane region" description="Helical" evidence="1">
    <location>
        <begin position="485"/>
        <end position="506"/>
    </location>
</feature>
<feature type="transmembrane region" description="Helical" evidence="1">
    <location>
        <begin position="12"/>
        <end position="30"/>
    </location>
</feature>
<protein>
    <submittedName>
        <fullName evidence="2">Uncharacterized protein</fullName>
    </submittedName>
</protein>
<keyword evidence="1" id="KW-0812">Transmembrane</keyword>
<dbReference type="SUPFAM" id="SSF81340">
    <property type="entry name" value="Clc chloride channel"/>
    <property type="match status" value="1"/>
</dbReference>
<evidence type="ECO:0000256" key="1">
    <source>
        <dbReference type="SAM" id="Phobius"/>
    </source>
</evidence>
<keyword evidence="1" id="KW-0472">Membrane</keyword>
<evidence type="ECO:0000313" key="2">
    <source>
        <dbReference type="EMBL" id="SUP40519.1"/>
    </source>
</evidence>
<dbReference type="Pfam" id="PF18949">
    <property type="entry name" value="DUF5693"/>
    <property type="match status" value="1"/>
</dbReference>
<feature type="transmembrane region" description="Helical" evidence="1">
    <location>
        <begin position="412"/>
        <end position="432"/>
    </location>
</feature>
<dbReference type="OrthoDB" id="3805529at2"/>
<dbReference type="InterPro" id="IPR043748">
    <property type="entry name" value="DUF5693"/>
</dbReference>
<keyword evidence="1" id="KW-1133">Transmembrane helix</keyword>
<reference evidence="2 3" key="1">
    <citation type="submission" date="2018-06" db="EMBL/GenBank/DDBJ databases">
        <authorList>
            <consortium name="Pathogen Informatics"/>
            <person name="Doyle S."/>
        </authorList>
    </citation>
    <scope>NUCLEOTIDE SEQUENCE [LARGE SCALE GENOMIC DNA]</scope>
    <source>
        <strain evidence="2 3">NCTC12020</strain>
    </source>
</reference>
<name>A0A380NHK5_9FIRM</name>